<accession>A0A2Z7ATY4</accession>
<protein>
    <submittedName>
        <fullName evidence="3">Uncharacterized protein</fullName>
    </submittedName>
</protein>
<evidence type="ECO:0000313" key="4">
    <source>
        <dbReference type="Proteomes" id="UP000250235"/>
    </source>
</evidence>
<dbReference type="AlphaFoldDB" id="A0A2Z7ATY4"/>
<evidence type="ECO:0000256" key="2">
    <source>
        <dbReference type="SAM" id="SignalP"/>
    </source>
</evidence>
<dbReference type="Proteomes" id="UP000250235">
    <property type="component" value="Unassembled WGS sequence"/>
</dbReference>
<sequence>MSSSGGKRQVLPSCITLFLVISTVHTWDSCQSKVGAVRTFPEQAPSPSPPPKNQAKFSRERFNGRNGTFLDYKRRIPSCPDPLHN</sequence>
<dbReference type="InterPro" id="IPR040274">
    <property type="entry name" value="CLE27/CLE43"/>
</dbReference>
<feature type="chain" id="PRO_5016428603" evidence="2">
    <location>
        <begin position="27"/>
        <end position="85"/>
    </location>
</feature>
<keyword evidence="2" id="KW-0732">Signal</keyword>
<feature type="region of interest" description="Disordered" evidence="1">
    <location>
        <begin position="40"/>
        <end position="66"/>
    </location>
</feature>
<evidence type="ECO:0000256" key="1">
    <source>
        <dbReference type="SAM" id="MobiDB-lite"/>
    </source>
</evidence>
<reference evidence="3 4" key="1">
    <citation type="journal article" date="2015" name="Proc. Natl. Acad. Sci. U.S.A.">
        <title>The resurrection genome of Boea hygrometrica: A blueprint for survival of dehydration.</title>
        <authorList>
            <person name="Xiao L."/>
            <person name="Yang G."/>
            <person name="Zhang L."/>
            <person name="Yang X."/>
            <person name="Zhao S."/>
            <person name="Ji Z."/>
            <person name="Zhou Q."/>
            <person name="Hu M."/>
            <person name="Wang Y."/>
            <person name="Chen M."/>
            <person name="Xu Y."/>
            <person name="Jin H."/>
            <person name="Xiao X."/>
            <person name="Hu G."/>
            <person name="Bao F."/>
            <person name="Hu Y."/>
            <person name="Wan P."/>
            <person name="Li L."/>
            <person name="Deng X."/>
            <person name="Kuang T."/>
            <person name="Xiang C."/>
            <person name="Zhu J.K."/>
            <person name="Oliver M.J."/>
            <person name="He Y."/>
        </authorList>
    </citation>
    <scope>NUCLEOTIDE SEQUENCE [LARGE SCALE GENOMIC DNA]</scope>
    <source>
        <strain evidence="4">cv. XS01</strain>
    </source>
</reference>
<name>A0A2Z7ATY4_9LAMI</name>
<dbReference type="OrthoDB" id="1298458at2759"/>
<proteinExistence type="predicted"/>
<dbReference type="EMBL" id="KV011890">
    <property type="protein sequence ID" value="KZV25324.1"/>
    <property type="molecule type" value="Genomic_DNA"/>
</dbReference>
<evidence type="ECO:0000313" key="3">
    <source>
        <dbReference type="EMBL" id="KZV25324.1"/>
    </source>
</evidence>
<feature type="signal peptide" evidence="2">
    <location>
        <begin position="1"/>
        <end position="26"/>
    </location>
</feature>
<organism evidence="3 4">
    <name type="scientific">Dorcoceras hygrometricum</name>
    <dbReference type="NCBI Taxonomy" id="472368"/>
    <lineage>
        <taxon>Eukaryota</taxon>
        <taxon>Viridiplantae</taxon>
        <taxon>Streptophyta</taxon>
        <taxon>Embryophyta</taxon>
        <taxon>Tracheophyta</taxon>
        <taxon>Spermatophyta</taxon>
        <taxon>Magnoliopsida</taxon>
        <taxon>eudicotyledons</taxon>
        <taxon>Gunneridae</taxon>
        <taxon>Pentapetalae</taxon>
        <taxon>asterids</taxon>
        <taxon>lamiids</taxon>
        <taxon>Lamiales</taxon>
        <taxon>Gesneriaceae</taxon>
        <taxon>Didymocarpoideae</taxon>
        <taxon>Trichosporeae</taxon>
        <taxon>Loxocarpinae</taxon>
        <taxon>Dorcoceras</taxon>
    </lineage>
</organism>
<gene>
    <name evidence="3" type="ORF">F511_24420</name>
</gene>
<keyword evidence="4" id="KW-1185">Reference proteome</keyword>
<dbReference type="PANTHER" id="PTHR37184:SF2">
    <property type="entry name" value="CLAVATA3_ESR (CLE)-RELATED PROTEIN 43"/>
    <property type="match status" value="1"/>
</dbReference>
<dbReference type="PANTHER" id="PTHR37184">
    <property type="entry name" value="CLAVATA3/ESR (CLE)-RELATED PROTEIN 27"/>
    <property type="match status" value="1"/>
</dbReference>